<dbReference type="RefSeq" id="WP_146221483.1">
    <property type="nucleotide sequence ID" value="NZ_BMWQ01000008.1"/>
</dbReference>
<evidence type="ECO:0000313" key="2">
    <source>
        <dbReference type="Proteomes" id="UP000248054"/>
    </source>
</evidence>
<dbReference type="EMBL" id="QJTD01000001">
    <property type="protein sequence ID" value="PYE82589.1"/>
    <property type="molecule type" value="Genomic_DNA"/>
</dbReference>
<organism evidence="1 2">
    <name type="scientific">Winogradskyella epiphytica</name>
    <dbReference type="NCBI Taxonomy" id="262005"/>
    <lineage>
        <taxon>Bacteria</taxon>
        <taxon>Pseudomonadati</taxon>
        <taxon>Bacteroidota</taxon>
        <taxon>Flavobacteriia</taxon>
        <taxon>Flavobacteriales</taxon>
        <taxon>Flavobacteriaceae</taxon>
        <taxon>Winogradskyella</taxon>
    </lineage>
</organism>
<dbReference type="OrthoDB" id="1493159at2"/>
<name>A0A2V4XKI9_9FLAO</name>
<evidence type="ECO:0000313" key="1">
    <source>
        <dbReference type="EMBL" id="PYE82589.1"/>
    </source>
</evidence>
<keyword evidence="2" id="KW-1185">Reference proteome</keyword>
<gene>
    <name evidence="1" type="ORF">DFQ11_10114</name>
</gene>
<comment type="caution">
    <text evidence="1">The sequence shown here is derived from an EMBL/GenBank/DDBJ whole genome shotgun (WGS) entry which is preliminary data.</text>
</comment>
<dbReference type="AlphaFoldDB" id="A0A2V4XKI9"/>
<dbReference type="Proteomes" id="UP000248054">
    <property type="component" value="Unassembled WGS sequence"/>
</dbReference>
<sequence>MKSIKLLGLILLSFTLLNTQCEEDDVYVASCDLSVIVDNEVYNTIESDDYTLNDYYFIGDCLKIIIDASGCDTSNWEMTLVDSENIGESIPHQRFLKLSVITNQACQVVFSKTVSFDVKSLRLPGVNEVVLNIEGFNESILYSY</sequence>
<accession>A0A2V4XKI9</accession>
<protein>
    <submittedName>
        <fullName evidence="1">Uncharacterized protein</fullName>
    </submittedName>
</protein>
<reference evidence="1 2" key="1">
    <citation type="submission" date="2018-06" db="EMBL/GenBank/DDBJ databases">
        <title>Genomic Encyclopedia of Type Strains, Phase III (KMG-III): the genomes of soil and plant-associated and newly described type strains.</title>
        <authorList>
            <person name="Whitman W."/>
        </authorList>
    </citation>
    <scope>NUCLEOTIDE SEQUENCE [LARGE SCALE GENOMIC DNA]</scope>
    <source>
        <strain evidence="1 2">CECT 7945</strain>
    </source>
</reference>
<proteinExistence type="predicted"/>